<dbReference type="CDD" id="cd04301">
    <property type="entry name" value="NAT_SF"/>
    <property type="match status" value="1"/>
</dbReference>
<accession>A0A378XUY5</accession>
<dbReference type="InterPro" id="IPR000182">
    <property type="entry name" value="GNAT_dom"/>
</dbReference>
<dbReference type="EMBL" id="UGSC01000001">
    <property type="protein sequence ID" value="SUA67986.1"/>
    <property type="molecule type" value="Genomic_DNA"/>
</dbReference>
<organism evidence="2 3">
    <name type="scientific">Paenibacillus polymyxa</name>
    <name type="common">Bacillus polymyxa</name>
    <dbReference type="NCBI Taxonomy" id="1406"/>
    <lineage>
        <taxon>Bacteria</taxon>
        <taxon>Bacillati</taxon>
        <taxon>Bacillota</taxon>
        <taxon>Bacilli</taxon>
        <taxon>Bacillales</taxon>
        <taxon>Paenibacillaceae</taxon>
        <taxon>Paenibacillus</taxon>
    </lineage>
</organism>
<dbReference type="InterPro" id="IPR016181">
    <property type="entry name" value="Acyl_CoA_acyltransferase"/>
</dbReference>
<dbReference type="SUPFAM" id="SSF55729">
    <property type="entry name" value="Acyl-CoA N-acyltransferases (Nat)"/>
    <property type="match status" value="1"/>
</dbReference>
<protein>
    <submittedName>
        <fullName evidence="2">Acetyltransferase, GNAT family</fullName>
    </submittedName>
</protein>
<reference evidence="2 3" key="1">
    <citation type="submission" date="2018-06" db="EMBL/GenBank/DDBJ databases">
        <authorList>
            <consortium name="Pathogen Informatics"/>
            <person name="Doyle S."/>
        </authorList>
    </citation>
    <scope>NUCLEOTIDE SEQUENCE [LARGE SCALE GENOMIC DNA]</scope>
    <source>
        <strain evidence="2 3">NCTC10343</strain>
    </source>
</reference>
<dbReference type="PANTHER" id="PTHR39173">
    <property type="entry name" value="ACETYLTRANSFERASE"/>
    <property type="match status" value="1"/>
</dbReference>
<dbReference type="Gene3D" id="3.40.630.30">
    <property type="match status" value="1"/>
</dbReference>
<dbReference type="AlphaFoldDB" id="A0A378XUY5"/>
<gene>
    <name evidence="2" type="primary">M1_1524</name>
    <name evidence="2" type="ORF">NCTC10343_01478</name>
</gene>
<feature type="domain" description="N-acetyltransferase" evidence="1">
    <location>
        <begin position="33"/>
        <end position="173"/>
    </location>
</feature>
<dbReference type="Pfam" id="PF13302">
    <property type="entry name" value="Acetyltransf_3"/>
    <property type="match status" value="1"/>
</dbReference>
<name>A0A378XUY5_PAEPO</name>
<evidence type="ECO:0000259" key="1">
    <source>
        <dbReference type="PROSITE" id="PS51186"/>
    </source>
</evidence>
<dbReference type="GeneID" id="93350266"/>
<proteinExistence type="predicted"/>
<sequence>MQAIRLVEPDRRWKDAYLSFYEEWKKSQEHMVPWVISIEPYDFEGMLTFLSQQKNGIGLSKGWVKSSTYWLMDADDQVVGAVNIRHDLNEHLLNAGGHIGYGIRPSARGNRYAGTMLALALGKAKELGISKALVVCDSDNISSKKTILRNGGIPDKDYIEEDGNRVNRFWIEL</sequence>
<dbReference type="Proteomes" id="UP000254400">
    <property type="component" value="Unassembled WGS sequence"/>
</dbReference>
<dbReference type="PROSITE" id="PS51186">
    <property type="entry name" value="GNAT"/>
    <property type="match status" value="1"/>
</dbReference>
<keyword evidence="2" id="KW-0808">Transferase</keyword>
<evidence type="ECO:0000313" key="2">
    <source>
        <dbReference type="EMBL" id="SUA67986.1"/>
    </source>
</evidence>
<dbReference type="RefSeq" id="WP_016820625.1">
    <property type="nucleotide sequence ID" value="NZ_CP036496.1"/>
</dbReference>
<evidence type="ECO:0000313" key="3">
    <source>
        <dbReference type="Proteomes" id="UP000254400"/>
    </source>
</evidence>
<dbReference type="GO" id="GO:0016747">
    <property type="term" value="F:acyltransferase activity, transferring groups other than amino-acyl groups"/>
    <property type="evidence" value="ECO:0007669"/>
    <property type="project" value="InterPro"/>
</dbReference>
<dbReference type="PANTHER" id="PTHR39173:SF1">
    <property type="entry name" value="ACETYLTRANSFERASE"/>
    <property type="match status" value="1"/>
</dbReference>